<evidence type="ECO:0000313" key="1">
    <source>
        <dbReference type="EMBL" id="ELR16283.1"/>
    </source>
</evidence>
<evidence type="ECO:0000313" key="2">
    <source>
        <dbReference type="Proteomes" id="UP000011083"/>
    </source>
</evidence>
<dbReference type="AlphaFoldDB" id="L8GUH9"/>
<organism evidence="1 2">
    <name type="scientific">Acanthamoeba castellanii (strain ATCC 30010 / Neff)</name>
    <dbReference type="NCBI Taxonomy" id="1257118"/>
    <lineage>
        <taxon>Eukaryota</taxon>
        <taxon>Amoebozoa</taxon>
        <taxon>Discosea</taxon>
        <taxon>Longamoebia</taxon>
        <taxon>Centramoebida</taxon>
        <taxon>Acanthamoebidae</taxon>
        <taxon>Acanthamoeba</taxon>
    </lineage>
</organism>
<accession>L8GUH9</accession>
<reference evidence="1 2" key="1">
    <citation type="journal article" date="2013" name="Genome Biol.">
        <title>Genome of Acanthamoeba castellanii highlights extensive lateral gene transfer and early evolution of tyrosine kinase signaling.</title>
        <authorList>
            <person name="Clarke M."/>
            <person name="Lohan A.J."/>
            <person name="Liu B."/>
            <person name="Lagkouvardos I."/>
            <person name="Roy S."/>
            <person name="Zafar N."/>
            <person name="Bertelli C."/>
            <person name="Schilde C."/>
            <person name="Kianianmomeni A."/>
            <person name="Burglin T.R."/>
            <person name="Frech C."/>
            <person name="Turcotte B."/>
            <person name="Kopec K.O."/>
            <person name="Synnott J.M."/>
            <person name="Choo C."/>
            <person name="Paponov I."/>
            <person name="Finkler A."/>
            <person name="Soon Heng Tan C."/>
            <person name="Hutchins A.P."/>
            <person name="Weinmeier T."/>
            <person name="Rattei T."/>
            <person name="Chu J.S."/>
            <person name="Gimenez G."/>
            <person name="Irimia M."/>
            <person name="Rigden D.J."/>
            <person name="Fitzpatrick D.A."/>
            <person name="Lorenzo-Morales J."/>
            <person name="Bateman A."/>
            <person name="Chiu C.H."/>
            <person name="Tang P."/>
            <person name="Hegemann P."/>
            <person name="Fromm H."/>
            <person name="Raoult D."/>
            <person name="Greub G."/>
            <person name="Miranda-Saavedra D."/>
            <person name="Chen N."/>
            <person name="Nash P."/>
            <person name="Ginger M.L."/>
            <person name="Horn M."/>
            <person name="Schaap P."/>
            <person name="Caler L."/>
            <person name="Loftus B."/>
        </authorList>
    </citation>
    <scope>NUCLEOTIDE SEQUENCE [LARGE SCALE GENOMIC DNA]</scope>
    <source>
        <strain evidence="1 2">Neff</strain>
    </source>
</reference>
<dbReference type="GeneID" id="14917021"/>
<proteinExistence type="predicted"/>
<dbReference type="VEuPathDB" id="AmoebaDB:ACA1_202660"/>
<dbReference type="RefSeq" id="XP_004338296.1">
    <property type="nucleotide sequence ID" value="XM_004338248.1"/>
</dbReference>
<dbReference type="KEGG" id="acan:ACA1_202660"/>
<sequence length="75" mass="8727">MDVTRQILKCIIAKRDTLKCYYINKDAQGLVYEIIMGQRHEHSDLVETLKGCIKQTYTNNHSVLIEKDWDTSSIP</sequence>
<protein>
    <submittedName>
        <fullName evidence="1">Uncharacterized protein</fullName>
    </submittedName>
</protein>
<gene>
    <name evidence="1" type="ORF">ACA1_202660</name>
</gene>
<dbReference type="EMBL" id="KB008001">
    <property type="protein sequence ID" value="ELR16283.1"/>
    <property type="molecule type" value="Genomic_DNA"/>
</dbReference>
<keyword evidence="2" id="KW-1185">Reference proteome</keyword>
<dbReference type="Proteomes" id="UP000011083">
    <property type="component" value="Unassembled WGS sequence"/>
</dbReference>
<name>L8GUH9_ACACF</name>